<evidence type="ECO:0000256" key="5">
    <source>
        <dbReference type="ARBA" id="ARBA00023242"/>
    </source>
</evidence>
<feature type="domain" description="HTH myb-type" evidence="7">
    <location>
        <begin position="9"/>
        <end position="61"/>
    </location>
</feature>
<dbReference type="AlphaFoldDB" id="A0A2R6QUD8"/>
<dbReference type="CDD" id="cd00167">
    <property type="entry name" value="SANT"/>
    <property type="match status" value="2"/>
</dbReference>
<keyword evidence="9" id="KW-1185">Reference proteome</keyword>
<dbReference type="OrthoDB" id="2143914at2759"/>
<evidence type="ECO:0000313" key="8">
    <source>
        <dbReference type="EMBL" id="PSS14717.1"/>
    </source>
</evidence>
<feature type="domain" description="Myb-like" evidence="6">
    <location>
        <begin position="62"/>
        <end position="112"/>
    </location>
</feature>
<sequence>MGRAPCCEKVGLKRGRWTAEEDEILTNYILANGEGGWRSLPKNAGLLRCGKSCRLRWINYLRTDLKRGNISAEEEEIIIRLHATLGNRWSLIARQLPRRTDNEIKNYWNSNLSRKIHSFRRPMNEALPLLMVDLAQAASVASRRKGGRTSRANMKKNKTYNIVTKKVPKLANEVVPNKTHNMITNQVPKSTNETVVPMSGTPTLDEGHHKNLEERESGSSSMLCCGEDWENQVMATYEGLEGDIFSNYEIMGAELVDDSNGAMLWRDETESGAAVISEEREGGFTHMVITSEELEPNGEIGDHNCSSTNSCIGEGNWDWDWDWDRDWDWDWDAVVQGYDFWGEEENILSCLWENDNGEGEISISSEKQQAMVKWLLS</sequence>
<protein>
    <submittedName>
        <fullName evidence="8">Transcription factor like</fullName>
    </submittedName>
</protein>
<dbReference type="InterPro" id="IPR015495">
    <property type="entry name" value="Myb_TF_plants"/>
</dbReference>
<proteinExistence type="predicted"/>
<dbReference type="SUPFAM" id="SSF46689">
    <property type="entry name" value="Homeodomain-like"/>
    <property type="match status" value="1"/>
</dbReference>
<dbReference type="InterPro" id="IPR001005">
    <property type="entry name" value="SANT/Myb"/>
</dbReference>
<dbReference type="InterPro" id="IPR017930">
    <property type="entry name" value="Myb_dom"/>
</dbReference>
<dbReference type="STRING" id="1590841.A0A2R6QUD8"/>
<organism evidence="8 9">
    <name type="scientific">Actinidia chinensis var. chinensis</name>
    <name type="common">Chinese soft-hair kiwi</name>
    <dbReference type="NCBI Taxonomy" id="1590841"/>
    <lineage>
        <taxon>Eukaryota</taxon>
        <taxon>Viridiplantae</taxon>
        <taxon>Streptophyta</taxon>
        <taxon>Embryophyta</taxon>
        <taxon>Tracheophyta</taxon>
        <taxon>Spermatophyta</taxon>
        <taxon>Magnoliopsida</taxon>
        <taxon>eudicotyledons</taxon>
        <taxon>Gunneridae</taxon>
        <taxon>Pentapetalae</taxon>
        <taxon>asterids</taxon>
        <taxon>Ericales</taxon>
        <taxon>Actinidiaceae</taxon>
        <taxon>Actinidia</taxon>
    </lineage>
</organism>
<dbReference type="PANTHER" id="PTHR47999">
    <property type="entry name" value="TRANSCRIPTION FACTOR MYB8-RELATED-RELATED"/>
    <property type="match status" value="1"/>
</dbReference>
<evidence type="ECO:0000256" key="1">
    <source>
        <dbReference type="ARBA" id="ARBA00004123"/>
    </source>
</evidence>
<comment type="caution">
    <text evidence="8">The sequence shown here is derived from an EMBL/GenBank/DDBJ whole genome shotgun (WGS) entry which is preliminary data.</text>
</comment>
<dbReference type="FunCoup" id="A0A2R6QUD8">
    <property type="interactions" value="572"/>
</dbReference>
<gene>
    <name evidence="8" type="ORF">CEY00_Acc15284</name>
</gene>
<evidence type="ECO:0000256" key="3">
    <source>
        <dbReference type="ARBA" id="ARBA00023125"/>
    </source>
</evidence>
<keyword evidence="2" id="KW-0805">Transcription regulation</keyword>
<dbReference type="Pfam" id="PF00249">
    <property type="entry name" value="Myb_DNA-binding"/>
    <property type="match status" value="2"/>
</dbReference>
<dbReference type="GO" id="GO:0003677">
    <property type="term" value="F:DNA binding"/>
    <property type="evidence" value="ECO:0007669"/>
    <property type="project" value="UniProtKB-KW"/>
</dbReference>
<dbReference type="InParanoid" id="A0A2R6QUD8"/>
<dbReference type="SMART" id="SM00717">
    <property type="entry name" value="SANT"/>
    <property type="match status" value="2"/>
</dbReference>
<evidence type="ECO:0000256" key="4">
    <source>
        <dbReference type="ARBA" id="ARBA00023163"/>
    </source>
</evidence>
<dbReference type="GO" id="GO:0005634">
    <property type="term" value="C:nucleus"/>
    <property type="evidence" value="ECO:0007669"/>
    <property type="project" value="UniProtKB-SubCell"/>
</dbReference>
<feature type="domain" description="Myb-like" evidence="6">
    <location>
        <begin position="9"/>
        <end position="61"/>
    </location>
</feature>
<dbReference type="Gramene" id="PSS14717">
    <property type="protein sequence ID" value="PSS14717"/>
    <property type="gene ID" value="CEY00_Acc15284"/>
</dbReference>
<comment type="subcellular location">
    <subcellularLocation>
        <location evidence="1">Nucleus</location>
    </subcellularLocation>
</comment>
<keyword evidence="3" id="KW-0238">DNA-binding</keyword>
<accession>A0A2R6QUD8</accession>
<evidence type="ECO:0000313" key="9">
    <source>
        <dbReference type="Proteomes" id="UP000241394"/>
    </source>
</evidence>
<dbReference type="PROSITE" id="PS50090">
    <property type="entry name" value="MYB_LIKE"/>
    <property type="match status" value="2"/>
</dbReference>
<keyword evidence="4" id="KW-0804">Transcription</keyword>
<keyword evidence="5" id="KW-0539">Nucleus</keyword>
<evidence type="ECO:0000259" key="7">
    <source>
        <dbReference type="PROSITE" id="PS51294"/>
    </source>
</evidence>
<dbReference type="FunFam" id="1.10.10.60:FF:000121">
    <property type="entry name" value="Myb transcription factor"/>
    <property type="match status" value="1"/>
</dbReference>
<name>A0A2R6QUD8_ACTCC</name>
<dbReference type="PROSITE" id="PS51294">
    <property type="entry name" value="HTH_MYB"/>
    <property type="match status" value="2"/>
</dbReference>
<dbReference type="InterPro" id="IPR009057">
    <property type="entry name" value="Homeodomain-like_sf"/>
</dbReference>
<evidence type="ECO:0000256" key="2">
    <source>
        <dbReference type="ARBA" id="ARBA00023015"/>
    </source>
</evidence>
<reference evidence="9" key="2">
    <citation type="journal article" date="2018" name="BMC Genomics">
        <title>A manually annotated Actinidia chinensis var. chinensis (kiwifruit) genome highlights the challenges associated with draft genomes and gene prediction in plants.</title>
        <authorList>
            <person name="Pilkington S.M."/>
            <person name="Crowhurst R."/>
            <person name="Hilario E."/>
            <person name="Nardozza S."/>
            <person name="Fraser L."/>
            <person name="Peng Y."/>
            <person name="Gunaseelan K."/>
            <person name="Simpson R."/>
            <person name="Tahir J."/>
            <person name="Deroles S.C."/>
            <person name="Templeton K."/>
            <person name="Luo Z."/>
            <person name="Davy M."/>
            <person name="Cheng C."/>
            <person name="McNeilage M."/>
            <person name="Scaglione D."/>
            <person name="Liu Y."/>
            <person name="Zhang Q."/>
            <person name="Datson P."/>
            <person name="De Silva N."/>
            <person name="Gardiner S.E."/>
            <person name="Bassett H."/>
            <person name="Chagne D."/>
            <person name="McCallum J."/>
            <person name="Dzierzon H."/>
            <person name="Deng C."/>
            <person name="Wang Y.Y."/>
            <person name="Barron L."/>
            <person name="Manako K."/>
            <person name="Bowen J."/>
            <person name="Foster T.M."/>
            <person name="Erridge Z.A."/>
            <person name="Tiffin H."/>
            <person name="Waite C.N."/>
            <person name="Davies K.M."/>
            <person name="Grierson E.P."/>
            <person name="Laing W.A."/>
            <person name="Kirk R."/>
            <person name="Chen X."/>
            <person name="Wood M."/>
            <person name="Montefiori M."/>
            <person name="Brummell D.A."/>
            <person name="Schwinn K.E."/>
            <person name="Catanach A."/>
            <person name="Fullerton C."/>
            <person name="Li D."/>
            <person name="Meiyalaghan S."/>
            <person name="Nieuwenhuizen N."/>
            <person name="Read N."/>
            <person name="Prakash R."/>
            <person name="Hunter D."/>
            <person name="Zhang H."/>
            <person name="McKenzie M."/>
            <person name="Knabel M."/>
            <person name="Harris A."/>
            <person name="Allan A.C."/>
            <person name="Gleave A."/>
            <person name="Chen A."/>
            <person name="Janssen B.J."/>
            <person name="Plunkett B."/>
            <person name="Ampomah-Dwamena C."/>
            <person name="Voogd C."/>
            <person name="Leif D."/>
            <person name="Lafferty D."/>
            <person name="Souleyre E.J.F."/>
            <person name="Varkonyi-Gasic E."/>
            <person name="Gambi F."/>
            <person name="Hanley J."/>
            <person name="Yao J.L."/>
            <person name="Cheung J."/>
            <person name="David K.M."/>
            <person name="Warren B."/>
            <person name="Marsh K."/>
            <person name="Snowden K.C."/>
            <person name="Lin-Wang K."/>
            <person name="Brian L."/>
            <person name="Martinez-Sanchez M."/>
            <person name="Wang M."/>
            <person name="Ileperuma N."/>
            <person name="Macnee N."/>
            <person name="Campin R."/>
            <person name="McAtee P."/>
            <person name="Drummond R.S.M."/>
            <person name="Espley R.V."/>
            <person name="Ireland H.S."/>
            <person name="Wu R."/>
            <person name="Atkinson R.G."/>
            <person name="Karunairetnam S."/>
            <person name="Bulley S."/>
            <person name="Chunkath S."/>
            <person name="Hanley Z."/>
            <person name="Storey R."/>
            <person name="Thrimawithana A.H."/>
            <person name="Thomson S."/>
            <person name="David C."/>
            <person name="Testolin R."/>
            <person name="Huang H."/>
            <person name="Hellens R.P."/>
            <person name="Schaffer R.J."/>
        </authorList>
    </citation>
    <scope>NUCLEOTIDE SEQUENCE [LARGE SCALE GENOMIC DNA]</scope>
    <source>
        <strain evidence="9">cv. Red5</strain>
    </source>
</reference>
<reference evidence="8 9" key="1">
    <citation type="submission" date="2017-07" db="EMBL/GenBank/DDBJ databases">
        <title>An improved, manually edited Actinidia chinensis var. chinensis (kiwifruit) genome highlights the challenges associated with draft genomes and gene prediction in plants.</title>
        <authorList>
            <person name="Pilkington S."/>
            <person name="Crowhurst R."/>
            <person name="Hilario E."/>
            <person name="Nardozza S."/>
            <person name="Fraser L."/>
            <person name="Peng Y."/>
            <person name="Gunaseelan K."/>
            <person name="Simpson R."/>
            <person name="Tahir J."/>
            <person name="Deroles S."/>
            <person name="Templeton K."/>
            <person name="Luo Z."/>
            <person name="Davy M."/>
            <person name="Cheng C."/>
            <person name="Mcneilage M."/>
            <person name="Scaglione D."/>
            <person name="Liu Y."/>
            <person name="Zhang Q."/>
            <person name="Datson P."/>
            <person name="De Silva N."/>
            <person name="Gardiner S."/>
            <person name="Bassett H."/>
            <person name="Chagne D."/>
            <person name="Mccallum J."/>
            <person name="Dzierzon H."/>
            <person name="Deng C."/>
            <person name="Wang Y.-Y."/>
            <person name="Barron N."/>
            <person name="Manako K."/>
            <person name="Bowen J."/>
            <person name="Foster T."/>
            <person name="Erridge Z."/>
            <person name="Tiffin H."/>
            <person name="Waite C."/>
            <person name="Davies K."/>
            <person name="Grierson E."/>
            <person name="Laing W."/>
            <person name="Kirk R."/>
            <person name="Chen X."/>
            <person name="Wood M."/>
            <person name="Montefiori M."/>
            <person name="Brummell D."/>
            <person name="Schwinn K."/>
            <person name="Catanach A."/>
            <person name="Fullerton C."/>
            <person name="Li D."/>
            <person name="Meiyalaghan S."/>
            <person name="Nieuwenhuizen N."/>
            <person name="Read N."/>
            <person name="Prakash R."/>
            <person name="Hunter D."/>
            <person name="Zhang H."/>
            <person name="Mckenzie M."/>
            <person name="Knabel M."/>
            <person name="Harris A."/>
            <person name="Allan A."/>
            <person name="Chen A."/>
            <person name="Janssen B."/>
            <person name="Plunkett B."/>
            <person name="Dwamena C."/>
            <person name="Voogd C."/>
            <person name="Leif D."/>
            <person name="Lafferty D."/>
            <person name="Souleyre E."/>
            <person name="Varkonyi-Gasic E."/>
            <person name="Gambi F."/>
            <person name="Hanley J."/>
            <person name="Yao J.-L."/>
            <person name="Cheung J."/>
            <person name="David K."/>
            <person name="Warren B."/>
            <person name="Marsh K."/>
            <person name="Snowden K."/>
            <person name="Lin-Wang K."/>
            <person name="Brian L."/>
            <person name="Martinez-Sanchez M."/>
            <person name="Wang M."/>
            <person name="Ileperuma N."/>
            <person name="Macnee N."/>
            <person name="Campin R."/>
            <person name="Mcatee P."/>
            <person name="Drummond R."/>
            <person name="Espley R."/>
            <person name="Ireland H."/>
            <person name="Wu R."/>
            <person name="Atkinson R."/>
            <person name="Karunairetnam S."/>
            <person name="Bulley S."/>
            <person name="Chunkath S."/>
            <person name="Hanley Z."/>
            <person name="Storey R."/>
            <person name="Thrimawithana A."/>
            <person name="Thomson S."/>
            <person name="David C."/>
            <person name="Testolin R."/>
        </authorList>
    </citation>
    <scope>NUCLEOTIDE SEQUENCE [LARGE SCALE GENOMIC DNA]</scope>
    <source>
        <strain evidence="9">cv. Red5</strain>
        <tissue evidence="8">Young leaf</tissue>
    </source>
</reference>
<dbReference type="Gene3D" id="1.10.10.60">
    <property type="entry name" value="Homeodomain-like"/>
    <property type="match status" value="2"/>
</dbReference>
<dbReference type="OMA" id="LWENDNG"/>
<evidence type="ECO:0000259" key="6">
    <source>
        <dbReference type="PROSITE" id="PS50090"/>
    </source>
</evidence>
<feature type="domain" description="HTH myb-type" evidence="7">
    <location>
        <begin position="62"/>
        <end position="116"/>
    </location>
</feature>
<dbReference type="PANTHER" id="PTHR47999:SF6">
    <property type="entry name" value="MYB-RELATED PROTEIN P"/>
    <property type="match status" value="1"/>
</dbReference>
<dbReference type="Proteomes" id="UP000241394">
    <property type="component" value="Chromosome LG13"/>
</dbReference>
<dbReference type="EMBL" id="NKQK01000013">
    <property type="protein sequence ID" value="PSS14717.1"/>
    <property type="molecule type" value="Genomic_DNA"/>
</dbReference>